<feature type="transmembrane region" description="Helical" evidence="2">
    <location>
        <begin position="363"/>
        <end position="384"/>
    </location>
</feature>
<feature type="transmembrane region" description="Helical" evidence="2">
    <location>
        <begin position="325"/>
        <end position="343"/>
    </location>
</feature>
<feature type="transmembrane region" description="Helical" evidence="2">
    <location>
        <begin position="175"/>
        <end position="199"/>
    </location>
</feature>
<dbReference type="Proteomes" id="UP000218810">
    <property type="component" value="Unassembled WGS sequence"/>
</dbReference>
<keyword evidence="2" id="KW-0472">Membrane</keyword>
<reference evidence="4" key="1">
    <citation type="submission" date="2017-09" db="EMBL/GenBank/DDBJ databases">
        <authorList>
            <person name="Zhang Y."/>
            <person name="Huang X."/>
            <person name="Liu J."/>
            <person name="Lu L."/>
            <person name="Peng K."/>
        </authorList>
    </citation>
    <scope>NUCLEOTIDE SEQUENCE [LARGE SCALE GENOMIC DNA]</scope>
    <source>
        <strain evidence="4">S-XJ-1</strain>
    </source>
</reference>
<feature type="transmembrane region" description="Helical" evidence="2">
    <location>
        <begin position="141"/>
        <end position="163"/>
    </location>
</feature>
<name>A0A2A2WSV6_9ACTN</name>
<feature type="transmembrane region" description="Helical" evidence="2">
    <location>
        <begin position="109"/>
        <end position="129"/>
    </location>
</feature>
<proteinExistence type="predicted"/>
<feature type="transmembrane region" description="Helical" evidence="2">
    <location>
        <begin position="298"/>
        <end position="318"/>
    </location>
</feature>
<keyword evidence="2" id="KW-0812">Transmembrane</keyword>
<organism evidence="3 4">
    <name type="scientific">Dietzia natronolimnaea</name>
    <dbReference type="NCBI Taxonomy" id="161920"/>
    <lineage>
        <taxon>Bacteria</taxon>
        <taxon>Bacillati</taxon>
        <taxon>Actinomycetota</taxon>
        <taxon>Actinomycetes</taxon>
        <taxon>Mycobacteriales</taxon>
        <taxon>Dietziaceae</taxon>
        <taxon>Dietzia</taxon>
    </lineage>
</organism>
<feature type="transmembrane region" description="Helical" evidence="2">
    <location>
        <begin position="68"/>
        <end position="89"/>
    </location>
</feature>
<protein>
    <submittedName>
        <fullName evidence="3">Uncharacterized protein</fullName>
    </submittedName>
</protein>
<evidence type="ECO:0000313" key="3">
    <source>
        <dbReference type="EMBL" id="PAY24290.1"/>
    </source>
</evidence>
<dbReference type="AlphaFoldDB" id="A0A2A2WSV6"/>
<dbReference type="EMBL" id="NTGA01000007">
    <property type="protein sequence ID" value="PAY24290.1"/>
    <property type="molecule type" value="Genomic_DNA"/>
</dbReference>
<evidence type="ECO:0000313" key="4">
    <source>
        <dbReference type="Proteomes" id="UP000218810"/>
    </source>
</evidence>
<keyword evidence="4" id="KW-1185">Reference proteome</keyword>
<feature type="transmembrane region" description="Helical" evidence="2">
    <location>
        <begin position="250"/>
        <end position="269"/>
    </location>
</feature>
<keyword evidence="2" id="KW-1133">Transmembrane helix</keyword>
<accession>A0A2A2WSV6</accession>
<comment type="caution">
    <text evidence="3">The sequence shown here is derived from an EMBL/GenBank/DDBJ whole genome shotgun (WGS) entry which is preliminary data.</text>
</comment>
<sequence length="443" mass="48134">MVARDVRRGADALVNALDSGWNRYGAKLDSWLDSRVDAAHSSDSPSRAGHGIVIHRQIAPMSAHAYRAMTWIVALFIGLPALLTLGVLLYNYWVWYNTPVLRLLTNPGLTFWTVTGYGFVATSILVVFSEKSPYQSESLRTVFTVYYAVIAILTFSMGLELVGMLSTAPPELVEYISASSIAAAAAFAALLLLVVLPFLPESRDYFARRRYFDQTIRRIHRGELSREQARQLALPPPVPPAVVTKPPQMLILYVLATALFAMLLVRNTVQASAVLSAAEAGLATSAAAALPATSPESVIVVSFLVPLIWATIAVLALAGSVVGRTLFTVYLLGVTFFGFWATLDPQAGSYGLGQVFLGSAHPVFTSLSGFAVGVVGSLLLFMLYRPEVSRFYRETFLKENSPERSSDDIEIGLSVLQAQPPAARAHDPRPWTAQPRTQPGDVT</sequence>
<gene>
    <name evidence="3" type="ORF">CEY15_04715</name>
</gene>
<feature type="region of interest" description="Disordered" evidence="1">
    <location>
        <begin position="420"/>
        <end position="443"/>
    </location>
</feature>
<evidence type="ECO:0000256" key="1">
    <source>
        <dbReference type="SAM" id="MobiDB-lite"/>
    </source>
</evidence>
<evidence type="ECO:0000256" key="2">
    <source>
        <dbReference type="SAM" id="Phobius"/>
    </source>
</evidence>